<comment type="subcellular location">
    <subcellularLocation>
        <location evidence="1">Cell membrane</location>
        <topology evidence="1">Multi-pass membrane protein</topology>
    </subcellularLocation>
</comment>
<protein>
    <submittedName>
        <fullName evidence="9">LTA synthase family protein</fullName>
    </submittedName>
</protein>
<evidence type="ECO:0000259" key="8">
    <source>
        <dbReference type="Pfam" id="PF00884"/>
    </source>
</evidence>
<feature type="transmembrane region" description="Helical" evidence="7">
    <location>
        <begin position="118"/>
        <end position="139"/>
    </location>
</feature>
<keyword evidence="10" id="KW-1185">Reference proteome</keyword>
<feature type="transmembrane region" description="Helical" evidence="7">
    <location>
        <begin position="7"/>
        <end position="25"/>
    </location>
</feature>
<organism evidence="9 10">
    <name type="scientific">Roseburia yibonii</name>
    <dbReference type="NCBI Taxonomy" id="2763063"/>
    <lineage>
        <taxon>Bacteria</taxon>
        <taxon>Bacillati</taxon>
        <taxon>Bacillota</taxon>
        <taxon>Clostridia</taxon>
        <taxon>Lachnospirales</taxon>
        <taxon>Lachnospiraceae</taxon>
        <taxon>Roseburia</taxon>
    </lineage>
</organism>
<dbReference type="InterPro" id="IPR000917">
    <property type="entry name" value="Sulfatase_N"/>
</dbReference>
<dbReference type="RefSeq" id="WP_186982159.1">
    <property type="nucleotide sequence ID" value="NZ_JACOQH010000004.1"/>
</dbReference>
<dbReference type="CDD" id="cd16015">
    <property type="entry name" value="LTA_synthase"/>
    <property type="match status" value="1"/>
</dbReference>
<evidence type="ECO:0000256" key="4">
    <source>
        <dbReference type="ARBA" id="ARBA00022692"/>
    </source>
</evidence>
<feature type="transmembrane region" description="Helical" evidence="7">
    <location>
        <begin position="40"/>
        <end position="58"/>
    </location>
</feature>
<evidence type="ECO:0000256" key="1">
    <source>
        <dbReference type="ARBA" id="ARBA00004651"/>
    </source>
</evidence>
<evidence type="ECO:0000256" key="6">
    <source>
        <dbReference type="ARBA" id="ARBA00023136"/>
    </source>
</evidence>
<keyword evidence="5 7" id="KW-1133">Transmembrane helix</keyword>
<feature type="transmembrane region" description="Helical" evidence="7">
    <location>
        <begin position="148"/>
        <end position="166"/>
    </location>
</feature>
<reference evidence="9 10" key="1">
    <citation type="submission" date="2020-08" db="EMBL/GenBank/DDBJ databases">
        <title>Genome public.</title>
        <authorList>
            <person name="Liu C."/>
            <person name="Sun Q."/>
        </authorList>
    </citation>
    <scope>NUCLEOTIDE SEQUENCE [LARGE SCALE GENOMIC DNA]</scope>
    <source>
        <strain evidence="9 10">BX0805</strain>
    </source>
</reference>
<feature type="domain" description="Sulfatase N-terminal" evidence="8">
    <location>
        <begin position="236"/>
        <end position="532"/>
    </location>
</feature>
<accession>A0ABR7IAL5</accession>
<evidence type="ECO:0000256" key="2">
    <source>
        <dbReference type="ARBA" id="ARBA00004936"/>
    </source>
</evidence>
<dbReference type="Proteomes" id="UP000621540">
    <property type="component" value="Unassembled WGS sequence"/>
</dbReference>
<gene>
    <name evidence="9" type="ORF">H8Z76_07845</name>
</gene>
<dbReference type="Pfam" id="PF00884">
    <property type="entry name" value="Sulfatase"/>
    <property type="match status" value="1"/>
</dbReference>
<evidence type="ECO:0000256" key="7">
    <source>
        <dbReference type="SAM" id="Phobius"/>
    </source>
</evidence>
<name>A0ABR7IAL5_9FIRM</name>
<sequence>MKKKTGSVIRAVGMFLCPVTMYYLMEAFHMNAFVMTRWRAQLLNIVFFELLMLVLFLVTGRLRIALIAETVLALAAGLANYYVLSFRSNPIVPWDIFSIRTAASVAGEYDYALGARQVLTLLGFAALIVAEFFFMRIVIDKKKVYKRIAGAAGVACLLVGFTRMLWSDAMVNRFHLYPFLFTPAYMSQADGFAVTFLMDLKYLTVDKPEGYDAADAKETLKSYETEEKDAEEGELPNVIVIMDEAFSDPAVLGDMQTNEDYMPFIHSLQQGADHTVTGYLNVSVKGGNTANTEFEFLTGNTMAFLPSGSIPYQQYINGEIPSLVSYLDGLGYDTYAMHPYYATGWNRDKIYPDLGFSHAYFIDAFTAPSYVRKYVDDASCMKKIIDIYESKQKGQPMFLFNVTMQNHSPYTEAYPNLTQDISLDGVNAFALSQYLSLIKKSDAALEELVNYFAAAEEPTVIVFFGDHQPTDSVVQPVLALNGMSYDTLSKDEEAKRYEVPYVIWANYDIKEGQNEDTSANFLAAKVLKTAGIPLSDYENYLLDLSEKLPVISAERIVDADGNEQTLKTSEELKEYQKLQYYRLFDAGKGE</sequence>
<dbReference type="InterPro" id="IPR050448">
    <property type="entry name" value="OpgB/LTA_synthase_biosynth"/>
</dbReference>
<dbReference type="SUPFAM" id="SSF53649">
    <property type="entry name" value="Alkaline phosphatase-like"/>
    <property type="match status" value="1"/>
</dbReference>
<keyword evidence="6 7" id="KW-0472">Membrane</keyword>
<dbReference type="InterPro" id="IPR017850">
    <property type="entry name" value="Alkaline_phosphatase_core_sf"/>
</dbReference>
<dbReference type="PANTHER" id="PTHR47371">
    <property type="entry name" value="LIPOTEICHOIC ACID SYNTHASE"/>
    <property type="match status" value="1"/>
</dbReference>
<evidence type="ECO:0000256" key="3">
    <source>
        <dbReference type="ARBA" id="ARBA00022475"/>
    </source>
</evidence>
<dbReference type="PANTHER" id="PTHR47371:SF3">
    <property type="entry name" value="PHOSPHOGLYCEROL TRANSFERASE I"/>
    <property type="match status" value="1"/>
</dbReference>
<proteinExistence type="predicted"/>
<comment type="caution">
    <text evidence="9">The sequence shown here is derived from an EMBL/GenBank/DDBJ whole genome shotgun (WGS) entry which is preliminary data.</text>
</comment>
<feature type="transmembrane region" description="Helical" evidence="7">
    <location>
        <begin position="65"/>
        <end position="84"/>
    </location>
</feature>
<evidence type="ECO:0000313" key="9">
    <source>
        <dbReference type="EMBL" id="MBC5753940.1"/>
    </source>
</evidence>
<keyword evidence="3" id="KW-1003">Cell membrane</keyword>
<keyword evidence="4 7" id="KW-0812">Transmembrane</keyword>
<comment type="pathway">
    <text evidence="2">Cell wall biogenesis; lipoteichoic acid biosynthesis.</text>
</comment>
<evidence type="ECO:0000256" key="5">
    <source>
        <dbReference type="ARBA" id="ARBA00022989"/>
    </source>
</evidence>
<dbReference type="EMBL" id="JACOQH010000004">
    <property type="protein sequence ID" value="MBC5753940.1"/>
    <property type="molecule type" value="Genomic_DNA"/>
</dbReference>
<dbReference type="Gene3D" id="3.40.720.10">
    <property type="entry name" value="Alkaline Phosphatase, subunit A"/>
    <property type="match status" value="1"/>
</dbReference>
<evidence type="ECO:0000313" key="10">
    <source>
        <dbReference type="Proteomes" id="UP000621540"/>
    </source>
</evidence>